<dbReference type="InterPro" id="IPR017853">
    <property type="entry name" value="GH"/>
</dbReference>
<evidence type="ECO:0000256" key="1">
    <source>
        <dbReference type="ARBA" id="ARBA00004071"/>
    </source>
</evidence>
<feature type="site" description="May be important for catalysis" evidence="12">
    <location>
        <position position="289"/>
    </location>
</feature>
<dbReference type="GO" id="GO:0006629">
    <property type="term" value="P:lipid metabolic process"/>
    <property type="evidence" value="ECO:0007669"/>
    <property type="project" value="UniProtKB-KW"/>
</dbReference>
<feature type="domain" description="Alpha-L-fucosidase C-terminal" evidence="14">
    <location>
        <begin position="371"/>
        <end position="455"/>
    </location>
</feature>
<sequence>MVLLLQSACLLPAVMVICFSFTGDAVRYDPNWSSLDARPLPTWYDEAKIGIFVHWGVFSVPSFGEFSEWFWYHWKSEIRTDVIQFMLENYPPSFEYADFASDFRAEFFDPDAWADIFKSSGARYVVFTSKHHEGFCNWPSKVSWNWNSMDVGPHRDLVGELAAAVKKRSIHWGLYHSLYEWYNPLYLLDKANGFKTQDFVAMKTLPELMDLVLTYKPELIWSDGDWEADDTYWNATQFLAWLYNDSPVKDQVVTNDRWGKNCECKHGGYFNCNDRYTPTTPPDHKWEKCQTIDTKSWGYRRKMRLIEVMDLPSIVKDMVNVVSMGGNYLLNIGPTSTGMIAPVFEERLKGLGDWLDINGEAIYASSVWKVQTENTTVDLSYTSKNTTVYAVIFGWPSNQIVRLNTPKTSAATKVTLLDYPGTPLKWAPLTQAGGLVVLMPTMPASPANAWTLKLEGVV</sequence>
<feature type="domain" description="Glycoside hydrolase family 29 N-terminal" evidence="13">
    <location>
        <begin position="26"/>
        <end position="360"/>
    </location>
</feature>
<reference evidence="15" key="3">
    <citation type="submission" date="2025-09" db="UniProtKB">
        <authorList>
            <consortium name="Ensembl"/>
        </authorList>
    </citation>
    <scope>IDENTIFICATION</scope>
</reference>
<evidence type="ECO:0000256" key="12">
    <source>
        <dbReference type="PIRSR" id="PIRSR001092-1"/>
    </source>
</evidence>
<reference evidence="15 16" key="1">
    <citation type="journal article" date="2014" name="Nat. Genet.">
        <title>Whole-genome sequence of a flatfish provides insights into ZW sex chromosome evolution and adaptation to a benthic lifestyle.</title>
        <authorList>
            <person name="Chen S."/>
            <person name="Zhang G."/>
            <person name="Shao C."/>
            <person name="Huang Q."/>
            <person name="Liu G."/>
            <person name="Zhang P."/>
            <person name="Song W."/>
            <person name="An N."/>
            <person name="Chalopin D."/>
            <person name="Volff J.N."/>
            <person name="Hong Y."/>
            <person name="Li Q."/>
            <person name="Sha Z."/>
            <person name="Zhou H."/>
            <person name="Xie M."/>
            <person name="Yu Q."/>
            <person name="Liu Y."/>
            <person name="Xiang H."/>
            <person name="Wang N."/>
            <person name="Wu K."/>
            <person name="Yang C."/>
            <person name="Zhou Q."/>
            <person name="Liao X."/>
            <person name="Yang L."/>
            <person name="Hu Q."/>
            <person name="Zhang J."/>
            <person name="Meng L."/>
            <person name="Jin L."/>
            <person name="Tian Y."/>
            <person name="Lian J."/>
            <person name="Yang J."/>
            <person name="Miao G."/>
            <person name="Liu S."/>
            <person name="Liang Z."/>
            <person name="Yan F."/>
            <person name="Li Y."/>
            <person name="Sun B."/>
            <person name="Zhang H."/>
            <person name="Zhang J."/>
            <person name="Zhu Y."/>
            <person name="Du M."/>
            <person name="Zhao Y."/>
            <person name="Schartl M."/>
            <person name="Tang Q."/>
            <person name="Wang J."/>
        </authorList>
    </citation>
    <scope>NUCLEOTIDE SEQUENCE</scope>
</reference>
<dbReference type="GeneID" id="103394196"/>
<keyword evidence="9" id="KW-0458">Lysosome</keyword>
<dbReference type="Gene3D" id="3.20.20.80">
    <property type="entry name" value="Glycosidases"/>
    <property type="match status" value="1"/>
</dbReference>
<dbReference type="InterPro" id="IPR031919">
    <property type="entry name" value="Fucosidase_C"/>
</dbReference>
<evidence type="ECO:0000256" key="11">
    <source>
        <dbReference type="PIRNR" id="PIRNR001092"/>
    </source>
</evidence>
<feature type="chain" id="PRO_5017856583" description="Alpha-L-fucosidase" evidence="11">
    <location>
        <begin position="26"/>
        <end position="458"/>
    </location>
</feature>
<dbReference type="SUPFAM" id="SSF51445">
    <property type="entry name" value="(Trans)glycosidases"/>
    <property type="match status" value="1"/>
</dbReference>
<keyword evidence="7" id="KW-0443">Lipid metabolism</keyword>
<dbReference type="InterPro" id="IPR000933">
    <property type="entry name" value="Glyco_hydro_29"/>
</dbReference>
<evidence type="ECO:0000256" key="4">
    <source>
        <dbReference type="ARBA" id="ARBA00011881"/>
    </source>
</evidence>
<gene>
    <name evidence="15" type="primary">FUCA1</name>
</gene>
<dbReference type="SMART" id="SM00812">
    <property type="entry name" value="Alpha_L_fucos"/>
    <property type="match status" value="1"/>
</dbReference>
<evidence type="ECO:0000256" key="2">
    <source>
        <dbReference type="ARBA" id="ARBA00004371"/>
    </source>
</evidence>
<dbReference type="OMA" id="HRDTYGE"/>
<dbReference type="Ensembl" id="ENSCSET00000021732.1">
    <property type="protein sequence ID" value="ENSCSEP00000021456.1"/>
    <property type="gene ID" value="ENSCSEG00000013692.1"/>
</dbReference>
<dbReference type="InterPro" id="IPR016286">
    <property type="entry name" value="FUC_metazoa-typ"/>
</dbReference>
<name>A0A3P8W752_CYNSE</name>
<comment type="function">
    <text evidence="1 11">Alpha-L-fucosidase is responsible for hydrolyzing the alpha-1,6-linked fucose joined to the reducing-end N-acetylglucosamine of the carbohydrate moieties of glycoproteins.</text>
</comment>
<accession>A0A3P8W752</accession>
<dbReference type="Pfam" id="PF16757">
    <property type="entry name" value="Fucosidase_C"/>
    <property type="match status" value="1"/>
</dbReference>
<evidence type="ECO:0000259" key="14">
    <source>
        <dbReference type="Pfam" id="PF16757"/>
    </source>
</evidence>
<proteinExistence type="inferred from homology"/>
<evidence type="ECO:0000256" key="7">
    <source>
        <dbReference type="ARBA" id="ARBA00023098"/>
    </source>
</evidence>
<dbReference type="OrthoDB" id="6039950at2759"/>
<dbReference type="GO" id="GO:0005764">
    <property type="term" value="C:lysosome"/>
    <property type="evidence" value="ECO:0007669"/>
    <property type="project" value="UniProtKB-SubCell"/>
</dbReference>
<comment type="subunit">
    <text evidence="4 11">Homotetramer.</text>
</comment>
<dbReference type="PIRSF" id="PIRSF001092">
    <property type="entry name" value="Alpha-L-fucosidase"/>
    <property type="match status" value="1"/>
</dbReference>
<dbReference type="GeneTree" id="ENSGT00440000035378"/>
<dbReference type="GO" id="GO:0004560">
    <property type="term" value="F:alpha-L-fucosidase activity"/>
    <property type="evidence" value="ECO:0007669"/>
    <property type="project" value="UniProtKB-UniRule"/>
</dbReference>
<dbReference type="InParanoid" id="A0A3P8W752"/>
<evidence type="ECO:0000313" key="16">
    <source>
        <dbReference type="Proteomes" id="UP000265120"/>
    </source>
</evidence>
<dbReference type="AlphaFoldDB" id="A0A3P8W752"/>
<evidence type="ECO:0000259" key="13">
    <source>
        <dbReference type="Pfam" id="PF01120"/>
    </source>
</evidence>
<keyword evidence="5 11" id="KW-0732">Signal</keyword>
<dbReference type="STRING" id="244447.ENSCSEP00000021456"/>
<dbReference type="FunFam" id="3.20.20.80:FF:000027">
    <property type="entry name" value="Alpha-L-fucosidase"/>
    <property type="match status" value="1"/>
</dbReference>
<protein>
    <recommendedName>
        <fullName evidence="11">Alpha-L-fucosidase</fullName>
        <ecNumber evidence="11">3.2.1.51</ecNumber>
    </recommendedName>
</protein>
<evidence type="ECO:0000256" key="10">
    <source>
        <dbReference type="ARBA" id="ARBA00023295"/>
    </source>
</evidence>
<evidence type="ECO:0000256" key="8">
    <source>
        <dbReference type="ARBA" id="ARBA00023180"/>
    </source>
</evidence>
<dbReference type="Gene3D" id="2.60.40.1180">
    <property type="entry name" value="Golgi alpha-mannosidase II"/>
    <property type="match status" value="1"/>
</dbReference>
<organism evidence="15 16">
    <name type="scientific">Cynoglossus semilaevis</name>
    <name type="common">Tongue sole</name>
    <dbReference type="NCBI Taxonomy" id="244447"/>
    <lineage>
        <taxon>Eukaryota</taxon>
        <taxon>Metazoa</taxon>
        <taxon>Chordata</taxon>
        <taxon>Craniata</taxon>
        <taxon>Vertebrata</taxon>
        <taxon>Euteleostomi</taxon>
        <taxon>Actinopterygii</taxon>
        <taxon>Neopterygii</taxon>
        <taxon>Teleostei</taxon>
        <taxon>Neoteleostei</taxon>
        <taxon>Acanthomorphata</taxon>
        <taxon>Carangaria</taxon>
        <taxon>Pleuronectiformes</taxon>
        <taxon>Pleuronectoidei</taxon>
        <taxon>Cynoglossidae</taxon>
        <taxon>Cynoglossinae</taxon>
        <taxon>Cynoglossus</taxon>
    </lineage>
</organism>
<keyword evidence="16" id="KW-1185">Reference proteome</keyword>
<dbReference type="EC" id="3.2.1.51" evidence="11"/>
<feature type="signal peptide" evidence="11">
    <location>
        <begin position="1"/>
        <end position="25"/>
    </location>
</feature>
<evidence type="ECO:0000256" key="5">
    <source>
        <dbReference type="ARBA" id="ARBA00022729"/>
    </source>
</evidence>
<dbReference type="PANTHER" id="PTHR10030:SF2">
    <property type="entry name" value="TISSUE ALPHA-L-FUCOSIDASE"/>
    <property type="match status" value="1"/>
</dbReference>
<dbReference type="Pfam" id="PF01120">
    <property type="entry name" value="Alpha_L_fucos"/>
    <property type="match status" value="1"/>
</dbReference>
<comment type="subcellular location">
    <subcellularLocation>
        <location evidence="2">Lysosome</location>
    </subcellularLocation>
</comment>
<evidence type="ECO:0000256" key="9">
    <source>
        <dbReference type="ARBA" id="ARBA00023228"/>
    </source>
</evidence>
<keyword evidence="10 11" id="KW-0326">Glycosidase</keyword>
<comment type="similarity">
    <text evidence="3 11">Belongs to the glycosyl hydrolase 29 family.</text>
</comment>
<evidence type="ECO:0000313" key="15">
    <source>
        <dbReference type="Ensembl" id="ENSCSEP00000021456.1"/>
    </source>
</evidence>
<evidence type="ECO:0000256" key="3">
    <source>
        <dbReference type="ARBA" id="ARBA00007951"/>
    </source>
</evidence>
<dbReference type="GO" id="GO:0006004">
    <property type="term" value="P:fucose metabolic process"/>
    <property type="evidence" value="ECO:0007669"/>
    <property type="project" value="InterPro"/>
</dbReference>
<comment type="catalytic activity">
    <reaction evidence="11">
        <text>an alpha-L-fucoside + H2O = L-fucose + an alcohol</text>
        <dbReference type="Rhea" id="RHEA:12288"/>
        <dbReference type="ChEBI" id="CHEBI:2181"/>
        <dbReference type="ChEBI" id="CHEBI:15377"/>
        <dbReference type="ChEBI" id="CHEBI:28349"/>
        <dbReference type="ChEBI" id="CHEBI:30879"/>
        <dbReference type="EC" id="3.2.1.51"/>
    </reaction>
</comment>
<dbReference type="KEGG" id="csem:103394196"/>
<dbReference type="PRINTS" id="PR00741">
    <property type="entry name" value="GLHYDRLASE29"/>
</dbReference>
<keyword evidence="6 11" id="KW-0378">Hydrolase</keyword>
<evidence type="ECO:0000256" key="6">
    <source>
        <dbReference type="ARBA" id="ARBA00022801"/>
    </source>
</evidence>
<dbReference type="Proteomes" id="UP000265120">
    <property type="component" value="Chromosome 18"/>
</dbReference>
<dbReference type="GO" id="GO:0016139">
    <property type="term" value="P:glycoside catabolic process"/>
    <property type="evidence" value="ECO:0007669"/>
    <property type="project" value="TreeGrafter"/>
</dbReference>
<dbReference type="InterPro" id="IPR057739">
    <property type="entry name" value="Glyco_hydro_29_N"/>
</dbReference>
<reference evidence="15" key="2">
    <citation type="submission" date="2025-08" db="UniProtKB">
        <authorList>
            <consortium name="Ensembl"/>
        </authorList>
    </citation>
    <scope>IDENTIFICATION</scope>
</reference>
<dbReference type="PANTHER" id="PTHR10030">
    <property type="entry name" value="ALPHA-L-FUCOSIDASE"/>
    <property type="match status" value="1"/>
</dbReference>
<dbReference type="InterPro" id="IPR013780">
    <property type="entry name" value="Glyco_hydro_b"/>
</dbReference>
<keyword evidence="8" id="KW-0325">Glycoprotein</keyword>